<organism evidence="2">
    <name type="scientific">uncultured Caudovirales phage</name>
    <dbReference type="NCBI Taxonomy" id="2100421"/>
    <lineage>
        <taxon>Viruses</taxon>
        <taxon>Duplodnaviria</taxon>
        <taxon>Heunggongvirae</taxon>
        <taxon>Uroviricota</taxon>
        <taxon>Caudoviricetes</taxon>
        <taxon>Peduoviridae</taxon>
        <taxon>Maltschvirus</taxon>
        <taxon>Maltschvirus maltsch</taxon>
    </lineage>
</organism>
<dbReference type="GO" id="GO:0008270">
    <property type="term" value="F:zinc ion binding"/>
    <property type="evidence" value="ECO:0007669"/>
    <property type="project" value="InterPro"/>
</dbReference>
<dbReference type="PROSITE" id="PS50966">
    <property type="entry name" value="ZF_SWIM"/>
    <property type="match status" value="1"/>
</dbReference>
<reference evidence="2" key="1">
    <citation type="submission" date="2020-04" db="EMBL/GenBank/DDBJ databases">
        <authorList>
            <person name="Chiriac C."/>
            <person name="Salcher M."/>
            <person name="Ghai R."/>
            <person name="Kavagutti S V."/>
        </authorList>
    </citation>
    <scope>NUCLEOTIDE SEQUENCE</scope>
</reference>
<evidence type="ECO:0000313" key="2">
    <source>
        <dbReference type="EMBL" id="CAB4138236.1"/>
    </source>
</evidence>
<feature type="domain" description="SWIM-type" evidence="1">
    <location>
        <begin position="87"/>
        <end position="121"/>
    </location>
</feature>
<sequence length="122" mass="14018">MKVLKEITEWDTPNHIYFANDSKDKIYAYIKASGTEVERFRKPIKFSVSRRKFKEIPNRWNFSVDDQPEVVITGQQYQVPGSRGAIYTVINDAGSWSCTCPASKWQKGDCKHIVQLKSETVG</sequence>
<evidence type="ECO:0000259" key="1">
    <source>
        <dbReference type="PROSITE" id="PS50966"/>
    </source>
</evidence>
<protein>
    <submittedName>
        <fullName evidence="2">Zinc finger, SWIM-type</fullName>
    </submittedName>
</protein>
<proteinExistence type="predicted"/>
<name>A0A6J5LZG0_9CAUD</name>
<dbReference type="Pfam" id="PF04434">
    <property type="entry name" value="SWIM"/>
    <property type="match status" value="1"/>
</dbReference>
<accession>A0A6J5LZG0</accession>
<dbReference type="InterPro" id="IPR007527">
    <property type="entry name" value="Znf_SWIM"/>
</dbReference>
<dbReference type="EMBL" id="LR796341">
    <property type="protein sequence ID" value="CAB4138236.1"/>
    <property type="molecule type" value="Genomic_DNA"/>
</dbReference>
<gene>
    <name evidence="2" type="ORF">UFOVP328_429</name>
</gene>